<dbReference type="Proteomes" id="UP001498771">
    <property type="component" value="Unassembled WGS sequence"/>
</dbReference>
<evidence type="ECO:0000256" key="6">
    <source>
        <dbReference type="ARBA" id="ARBA00023306"/>
    </source>
</evidence>
<dbReference type="InterPro" id="IPR054425">
    <property type="entry name" value="Cdc6_ORC1-like_ATPase_lid"/>
</dbReference>
<protein>
    <recommendedName>
        <fullName evidence="7">Cell division control protein</fullName>
    </recommendedName>
</protein>
<organism evidence="10 11">
    <name type="scientific">Myxozyma melibiosi</name>
    <dbReference type="NCBI Taxonomy" id="54550"/>
    <lineage>
        <taxon>Eukaryota</taxon>
        <taxon>Fungi</taxon>
        <taxon>Dikarya</taxon>
        <taxon>Ascomycota</taxon>
        <taxon>Saccharomycotina</taxon>
        <taxon>Lipomycetes</taxon>
        <taxon>Lipomycetales</taxon>
        <taxon>Lipomycetaceae</taxon>
        <taxon>Myxozyma</taxon>
    </lineage>
</organism>
<dbReference type="Pfam" id="PF22606">
    <property type="entry name" value="Cdc6-ORC-like_ATPase_lid"/>
    <property type="match status" value="1"/>
</dbReference>
<dbReference type="InterPro" id="IPR036388">
    <property type="entry name" value="WH-like_DNA-bd_sf"/>
</dbReference>
<feature type="region of interest" description="Disordered" evidence="8">
    <location>
        <begin position="77"/>
        <end position="118"/>
    </location>
</feature>
<keyword evidence="5" id="KW-0539">Nucleus</keyword>
<feature type="compositionally biased region" description="Low complexity" evidence="8">
    <location>
        <begin position="551"/>
        <end position="560"/>
    </location>
</feature>
<dbReference type="GeneID" id="90036316"/>
<dbReference type="PIRSF" id="PIRSF001767">
    <property type="entry name" value="Cdc6"/>
    <property type="match status" value="1"/>
</dbReference>
<evidence type="ECO:0000256" key="8">
    <source>
        <dbReference type="SAM" id="MobiDB-lite"/>
    </source>
</evidence>
<dbReference type="Pfam" id="PF00004">
    <property type="entry name" value="AAA"/>
    <property type="match status" value="1"/>
</dbReference>
<name>A0ABR1F730_9ASCO</name>
<comment type="similarity">
    <text evidence="2 7">Belongs to the CDC6/cdc18 family.</text>
</comment>
<accession>A0ABR1F730</accession>
<evidence type="ECO:0000259" key="9">
    <source>
        <dbReference type="SMART" id="SM01074"/>
    </source>
</evidence>
<dbReference type="RefSeq" id="XP_064768683.1">
    <property type="nucleotide sequence ID" value="XM_064910804.1"/>
</dbReference>
<reference evidence="10 11" key="1">
    <citation type="submission" date="2024-03" db="EMBL/GenBank/DDBJ databases">
        <title>Genome-scale model development and genomic sequencing of the oleaginous clade Lipomyces.</title>
        <authorList>
            <consortium name="Lawrence Berkeley National Laboratory"/>
            <person name="Czajka J.J."/>
            <person name="Han Y."/>
            <person name="Kim J."/>
            <person name="Mondo S.J."/>
            <person name="Hofstad B.A."/>
            <person name="Robles A."/>
            <person name="Haridas S."/>
            <person name="Riley R."/>
            <person name="LaButti K."/>
            <person name="Pangilinan J."/>
            <person name="Andreopoulos W."/>
            <person name="Lipzen A."/>
            <person name="Yan J."/>
            <person name="Wang M."/>
            <person name="Ng V."/>
            <person name="Grigoriev I.V."/>
            <person name="Spatafora J.W."/>
            <person name="Magnuson J.K."/>
            <person name="Baker S.E."/>
            <person name="Pomraning K.R."/>
        </authorList>
    </citation>
    <scope>NUCLEOTIDE SEQUENCE [LARGE SCALE GENOMIC DNA]</scope>
    <source>
        <strain evidence="10 11">Phaff 52-87</strain>
    </source>
</reference>
<dbReference type="InterPro" id="IPR050311">
    <property type="entry name" value="ORC1/CDC6"/>
</dbReference>
<dbReference type="SUPFAM" id="SSF46785">
    <property type="entry name" value="Winged helix' DNA-binding domain"/>
    <property type="match status" value="1"/>
</dbReference>
<sequence length="589" mass="64046">MVRLLPWAKSDAQPNASVLGKRARSELNMSSPQRAYKTRAQLASTKVSSSSGDSSASSDMKEADIAVRKIPVSKEKKENIPCIPGSVTPPRTPRKLKRTAAEMSCSPQSPDRSKPELLRQQQQIALPTPPLTPSTPSTPSLYSTAKSVFQRGARSTAPLICRDTEREAITSFLTTHIDNATAASLYISGPPGTGKSALTAEVIHSTCDGDKSVKVANINCVTITKPALVFAKIYEEITGSSIAEGEYGRAADRLEEYFTRRKASRGQYRSIIITLDEMDYLITKDQDVLYQIFEWTRLPKSNLILIGIANALNLTSRFLPKLKARNFSPELLRFTPYTADQIAQVIKSRMENYLATVEDQSVRSMSEGLIHPAAIQLCARKTAANTGDLRKAFDICRRGLDLAEDEARRKYCGAEAQTAEGYFSSTPTRKSVAPIIIPTGSPAPKVTIAHIAKICSTAFGGSSVQRIQSLNLQQKAILCALVVGEKRKSTSLTVRELFEKYGALCAKDKLLDSLKISEFREVVSALEACGAVSLSSTGSGQKGGGKRARGSSDSSDGQRISASVQEIDLLRAVEDVGMLKRFFSAEYDV</sequence>
<dbReference type="InterPro" id="IPR027417">
    <property type="entry name" value="P-loop_NTPase"/>
</dbReference>
<dbReference type="SUPFAM" id="SSF52540">
    <property type="entry name" value="P-loop containing nucleoside triphosphate hydrolases"/>
    <property type="match status" value="1"/>
</dbReference>
<evidence type="ECO:0000256" key="4">
    <source>
        <dbReference type="ARBA" id="ARBA00022705"/>
    </source>
</evidence>
<evidence type="ECO:0000256" key="1">
    <source>
        <dbReference type="ARBA" id="ARBA00004123"/>
    </source>
</evidence>
<evidence type="ECO:0000256" key="2">
    <source>
        <dbReference type="ARBA" id="ARBA00006184"/>
    </source>
</evidence>
<feature type="domain" description="Cdc6 C-terminal" evidence="9">
    <location>
        <begin position="478"/>
        <end position="560"/>
    </location>
</feature>
<gene>
    <name evidence="10" type="ORF">BZA70DRAFT_256379</name>
</gene>
<dbReference type="InterPro" id="IPR015163">
    <property type="entry name" value="Cdc6_C"/>
</dbReference>
<dbReference type="Gene3D" id="1.10.8.60">
    <property type="match status" value="1"/>
</dbReference>
<dbReference type="PANTHER" id="PTHR10763:SF26">
    <property type="entry name" value="CELL DIVISION CONTROL PROTEIN 6 HOMOLOG"/>
    <property type="match status" value="1"/>
</dbReference>
<dbReference type="CDD" id="cd00009">
    <property type="entry name" value="AAA"/>
    <property type="match status" value="1"/>
</dbReference>
<dbReference type="GO" id="GO:0016787">
    <property type="term" value="F:hydrolase activity"/>
    <property type="evidence" value="ECO:0007669"/>
    <property type="project" value="UniProtKB-KW"/>
</dbReference>
<evidence type="ECO:0000313" key="11">
    <source>
        <dbReference type="Proteomes" id="UP001498771"/>
    </source>
</evidence>
<dbReference type="Pfam" id="PF09079">
    <property type="entry name" value="WHD_Cdc6"/>
    <property type="match status" value="1"/>
</dbReference>
<dbReference type="SMART" id="SM01074">
    <property type="entry name" value="Cdc6_C"/>
    <property type="match status" value="1"/>
</dbReference>
<dbReference type="Gene3D" id="3.40.50.300">
    <property type="entry name" value="P-loop containing nucleotide triphosphate hydrolases"/>
    <property type="match status" value="1"/>
</dbReference>
<comment type="subcellular location">
    <subcellularLocation>
        <location evidence="1">Nucleus</location>
    </subcellularLocation>
</comment>
<keyword evidence="4" id="KW-0235">DNA replication</keyword>
<keyword evidence="3" id="KW-0132">Cell division</keyword>
<feature type="region of interest" description="Disordered" evidence="8">
    <location>
        <begin position="534"/>
        <end position="560"/>
    </location>
</feature>
<dbReference type="InterPro" id="IPR016314">
    <property type="entry name" value="Cdc6/18"/>
</dbReference>
<feature type="compositionally biased region" description="Low complexity" evidence="8">
    <location>
        <begin position="44"/>
        <end position="58"/>
    </location>
</feature>
<evidence type="ECO:0000313" key="10">
    <source>
        <dbReference type="EMBL" id="KAK7205650.1"/>
    </source>
</evidence>
<evidence type="ECO:0000256" key="5">
    <source>
        <dbReference type="ARBA" id="ARBA00023242"/>
    </source>
</evidence>
<dbReference type="InterPro" id="IPR003959">
    <property type="entry name" value="ATPase_AAA_core"/>
</dbReference>
<dbReference type="InterPro" id="IPR036390">
    <property type="entry name" value="WH_DNA-bd_sf"/>
</dbReference>
<dbReference type="PANTHER" id="PTHR10763">
    <property type="entry name" value="CELL DIVISION CONTROL PROTEIN 6-RELATED"/>
    <property type="match status" value="1"/>
</dbReference>
<comment type="caution">
    <text evidence="10">The sequence shown here is derived from an EMBL/GenBank/DDBJ whole genome shotgun (WGS) entry which is preliminary data.</text>
</comment>
<proteinExistence type="inferred from homology"/>
<evidence type="ECO:0000256" key="7">
    <source>
        <dbReference type="PIRNR" id="PIRNR001767"/>
    </source>
</evidence>
<keyword evidence="11" id="KW-1185">Reference proteome</keyword>
<keyword evidence="6" id="KW-0131">Cell cycle</keyword>
<dbReference type="Gene3D" id="1.10.10.10">
    <property type="entry name" value="Winged helix-like DNA-binding domain superfamily/Winged helix DNA-binding domain"/>
    <property type="match status" value="1"/>
</dbReference>
<keyword evidence="10" id="KW-0378">Hydrolase</keyword>
<dbReference type="EMBL" id="JBBJBU010000004">
    <property type="protein sequence ID" value="KAK7205650.1"/>
    <property type="molecule type" value="Genomic_DNA"/>
</dbReference>
<feature type="region of interest" description="Disordered" evidence="8">
    <location>
        <begin position="1"/>
        <end position="62"/>
    </location>
</feature>
<evidence type="ECO:0000256" key="3">
    <source>
        <dbReference type="ARBA" id="ARBA00022618"/>
    </source>
</evidence>